<proteinExistence type="predicted"/>
<organism evidence="3 4">
    <name type="scientific">Aduncisulcus paluster</name>
    <dbReference type="NCBI Taxonomy" id="2918883"/>
    <lineage>
        <taxon>Eukaryota</taxon>
        <taxon>Metamonada</taxon>
        <taxon>Carpediemonas-like organisms</taxon>
        <taxon>Aduncisulcus</taxon>
    </lineage>
</organism>
<evidence type="ECO:0000256" key="1">
    <source>
        <dbReference type="SAM" id="MobiDB-lite"/>
    </source>
</evidence>
<sequence length="294" mass="32788">MGTLNYETKKKFGLIEQYLTIEASILYSILQSIFNIGVPAVFRGIVGAVIGFCAIFSIFMLASMPSPYVTKELFPSTAACCAIISALVFIPLYQFTGLKAASFIRKEYTSTNVASVVVVPAVCAVIGAIIGSVFYAFFVMYGLNDRAGYGKQNFNLIPTREILVGILPETRGVDPMSQSATVSSFIQKYMKPSTYFDKNTVLFFGHLLELRFPAFAVLGAIIGKSIGYILSIFSVISREKRRREKILQLETAKAIQQLGPGRSEKDGEKIAKRRVKEQLKQEKKQRRKKNKRRL</sequence>
<dbReference type="Proteomes" id="UP001057375">
    <property type="component" value="Unassembled WGS sequence"/>
</dbReference>
<name>A0ABQ5K1K9_9EUKA</name>
<dbReference type="EMBL" id="BQXS01012589">
    <property type="protein sequence ID" value="GKT25483.1"/>
    <property type="molecule type" value="Genomic_DNA"/>
</dbReference>
<feature type="transmembrane region" description="Helical" evidence="2">
    <location>
        <begin position="212"/>
        <end position="236"/>
    </location>
</feature>
<feature type="transmembrane region" description="Helical" evidence="2">
    <location>
        <begin position="40"/>
        <end position="61"/>
    </location>
</feature>
<reference evidence="3" key="1">
    <citation type="submission" date="2022-03" db="EMBL/GenBank/DDBJ databases">
        <title>Draft genome sequence of Aduncisulcus paluster, a free-living microaerophilic Fornicata.</title>
        <authorList>
            <person name="Yuyama I."/>
            <person name="Kume K."/>
            <person name="Tamura T."/>
            <person name="Inagaki Y."/>
            <person name="Hashimoto T."/>
        </authorList>
    </citation>
    <scope>NUCLEOTIDE SEQUENCE</scope>
    <source>
        <strain evidence="3">NY0171</strain>
    </source>
</reference>
<keyword evidence="4" id="KW-1185">Reference proteome</keyword>
<evidence type="ECO:0000313" key="4">
    <source>
        <dbReference type="Proteomes" id="UP001057375"/>
    </source>
</evidence>
<feature type="transmembrane region" description="Helical" evidence="2">
    <location>
        <begin position="113"/>
        <end position="138"/>
    </location>
</feature>
<keyword evidence="2" id="KW-0812">Transmembrane</keyword>
<feature type="region of interest" description="Disordered" evidence="1">
    <location>
        <begin position="258"/>
        <end position="294"/>
    </location>
</feature>
<accession>A0ABQ5K1K9</accession>
<gene>
    <name evidence="3" type="ORF">ADUPG1_013054</name>
</gene>
<keyword evidence="2" id="KW-0472">Membrane</keyword>
<protein>
    <submittedName>
        <fullName evidence="3">Uncharacterized protein</fullName>
    </submittedName>
</protein>
<feature type="compositionally biased region" description="Basic residues" evidence="1">
    <location>
        <begin position="283"/>
        <end position="294"/>
    </location>
</feature>
<keyword evidence="2" id="KW-1133">Transmembrane helix</keyword>
<evidence type="ECO:0000313" key="3">
    <source>
        <dbReference type="EMBL" id="GKT25483.1"/>
    </source>
</evidence>
<feature type="compositionally biased region" description="Basic and acidic residues" evidence="1">
    <location>
        <begin position="262"/>
        <end position="282"/>
    </location>
</feature>
<evidence type="ECO:0000256" key="2">
    <source>
        <dbReference type="SAM" id="Phobius"/>
    </source>
</evidence>
<comment type="caution">
    <text evidence="3">The sequence shown here is derived from an EMBL/GenBank/DDBJ whole genome shotgun (WGS) entry which is preliminary data.</text>
</comment>
<feature type="transmembrane region" description="Helical" evidence="2">
    <location>
        <begin position="73"/>
        <end position="93"/>
    </location>
</feature>